<reference evidence="2 3" key="1">
    <citation type="submission" date="2015-07" db="EMBL/GenBank/DDBJ databases">
        <authorList>
            <person name="Noorani M."/>
        </authorList>
    </citation>
    <scope>NUCLEOTIDE SEQUENCE [LARGE SCALE GENOMIC DNA]</scope>
    <source>
        <strain evidence="2 3">KCTC 42284</strain>
    </source>
</reference>
<proteinExistence type="inferred from homology"/>
<dbReference type="Pfam" id="PF00398">
    <property type="entry name" value="RrnaAD"/>
    <property type="match status" value="1"/>
</dbReference>
<dbReference type="PROSITE" id="PS01131">
    <property type="entry name" value="RRNA_A_DIMETH"/>
    <property type="match status" value="1"/>
</dbReference>
<dbReference type="PROSITE" id="PS51689">
    <property type="entry name" value="SAM_RNA_A_N6_MT"/>
    <property type="match status" value="1"/>
</dbReference>
<dbReference type="AlphaFoldDB" id="A0A0K0XZ83"/>
<dbReference type="InterPro" id="IPR023165">
    <property type="entry name" value="rRNA_Ade_diMease-like_C"/>
</dbReference>
<dbReference type="InterPro" id="IPR001737">
    <property type="entry name" value="KsgA/Erm"/>
</dbReference>
<dbReference type="PATRIC" id="fig|1579979.3.peg.2640"/>
<dbReference type="FunFam" id="1.10.8.100:FF:000001">
    <property type="entry name" value="Ribosomal RNA small subunit methyltransferase A"/>
    <property type="match status" value="1"/>
</dbReference>
<protein>
    <recommendedName>
        <fullName evidence="1">Ribosomal RNA small subunit methyltransferase A</fullName>
        <ecNumber evidence="1">2.1.1.182</ecNumber>
    </recommendedName>
    <alternativeName>
        <fullName evidence="1">16S rRNA (adenine(1518)-N(6)/adenine(1519)-N(6))-dimethyltransferase</fullName>
    </alternativeName>
    <alternativeName>
        <fullName evidence="1">16S rRNA dimethyladenosine transferase</fullName>
    </alternativeName>
    <alternativeName>
        <fullName evidence="1">16S rRNA dimethylase</fullName>
    </alternativeName>
    <alternativeName>
        <fullName evidence="1">S-adenosylmethionine-6-N', N'-adenosyl(rRNA) dimethyltransferase</fullName>
    </alternativeName>
</protein>
<comment type="function">
    <text evidence="1">Specifically dimethylates two adjacent adenosines (A1518 and A1519) in the loop of a conserved hairpin near the 3'-end of 16S rRNA in the 30S particle. May play a critical role in biogenesis of 30S subunits.</text>
</comment>
<dbReference type="InterPro" id="IPR020596">
    <property type="entry name" value="rRNA_Ade_Mease_Trfase_CS"/>
</dbReference>
<dbReference type="GO" id="GO:0003723">
    <property type="term" value="F:RNA binding"/>
    <property type="evidence" value="ECO:0007669"/>
    <property type="project" value="UniProtKB-UniRule"/>
</dbReference>
<evidence type="ECO:0000313" key="2">
    <source>
        <dbReference type="EMBL" id="AKS42942.1"/>
    </source>
</evidence>
<name>A0A0K0XZ83_9GAMM</name>
<dbReference type="GO" id="GO:0052908">
    <property type="term" value="F:16S rRNA (adenine(1518)-N(6)/adenine(1519)-N(6))-dimethyltransferase activity"/>
    <property type="evidence" value="ECO:0007669"/>
    <property type="project" value="UniProtKB-EC"/>
</dbReference>
<feature type="binding site" evidence="1">
    <location>
        <position position="86"/>
    </location>
    <ligand>
        <name>S-adenosyl-L-methionine</name>
        <dbReference type="ChEBI" id="CHEBI:59789"/>
    </ligand>
</feature>
<dbReference type="Gene3D" id="1.10.8.100">
    <property type="entry name" value="Ribosomal RNA adenine dimethylase-like, domain 2"/>
    <property type="match status" value="1"/>
</dbReference>
<feature type="binding site" evidence="1">
    <location>
        <position position="13"/>
    </location>
    <ligand>
        <name>S-adenosyl-L-methionine</name>
        <dbReference type="ChEBI" id="CHEBI:59789"/>
    </ligand>
</feature>
<evidence type="ECO:0000256" key="1">
    <source>
        <dbReference type="HAMAP-Rule" id="MF_00607"/>
    </source>
</evidence>
<organism evidence="2 3">
    <name type="scientific">Wenzhouxiangella marina</name>
    <dbReference type="NCBI Taxonomy" id="1579979"/>
    <lineage>
        <taxon>Bacteria</taxon>
        <taxon>Pseudomonadati</taxon>
        <taxon>Pseudomonadota</taxon>
        <taxon>Gammaproteobacteria</taxon>
        <taxon>Chromatiales</taxon>
        <taxon>Wenzhouxiangellaceae</taxon>
        <taxon>Wenzhouxiangella</taxon>
    </lineage>
</organism>
<dbReference type="InterPro" id="IPR011530">
    <property type="entry name" value="rRNA_adenine_dimethylase"/>
</dbReference>
<accession>A0A0K0XZ83</accession>
<dbReference type="STRING" id="1579979.WM2015_2584"/>
<dbReference type="EC" id="2.1.1.182" evidence="1"/>
<dbReference type="InterPro" id="IPR020598">
    <property type="entry name" value="rRNA_Ade_methylase_Trfase_N"/>
</dbReference>
<comment type="similarity">
    <text evidence="1">Belongs to the class I-like SAM-binding methyltransferase superfamily. rRNA adenine N(6)-methyltransferase family. RsmA subfamily.</text>
</comment>
<feature type="binding site" evidence="1">
    <location>
        <position position="106"/>
    </location>
    <ligand>
        <name>S-adenosyl-L-methionine</name>
        <dbReference type="ChEBI" id="CHEBI:59789"/>
    </ligand>
</feature>
<dbReference type="Proteomes" id="UP000066624">
    <property type="component" value="Chromosome"/>
</dbReference>
<feature type="binding site" evidence="1">
    <location>
        <position position="61"/>
    </location>
    <ligand>
        <name>S-adenosyl-L-methionine</name>
        <dbReference type="ChEBI" id="CHEBI:59789"/>
    </ligand>
</feature>
<dbReference type="KEGG" id="wma:WM2015_2584"/>
<gene>
    <name evidence="1" type="primary">rsmA</name>
    <name evidence="1" type="synonym">ksgA</name>
    <name evidence="2" type="ORF">WM2015_2584</name>
</gene>
<dbReference type="PANTHER" id="PTHR11727">
    <property type="entry name" value="DIMETHYLADENOSINE TRANSFERASE"/>
    <property type="match status" value="1"/>
</dbReference>
<keyword evidence="1 2" id="KW-0489">Methyltransferase</keyword>
<keyword evidence="1" id="KW-0949">S-adenosyl-L-methionine</keyword>
<dbReference type="RefSeq" id="WP_049726464.1">
    <property type="nucleotide sequence ID" value="NZ_CP012154.1"/>
</dbReference>
<dbReference type="NCBIfam" id="TIGR00755">
    <property type="entry name" value="ksgA"/>
    <property type="match status" value="1"/>
</dbReference>
<dbReference type="InterPro" id="IPR029063">
    <property type="entry name" value="SAM-dependent_MTases_sf"/>
</dbReference>
<dbReference type="SUPFAM" id="SSF53335">
    <property type="entry name" value="S-adenosyl-L-methionine-dependent methyltransferases"/>
    <property type="match status" value="1"/>
</dbReference>
<dbReference type="SMART" id="SM00650">
    <property type="entry name" value="rADc"/>
    <property type="match status" value="1"/>
</dbReference>
<keyword evidence="1" id="KW-0698">rRNA processing</keyword>
<dbReference type="Gene3D" id="3.40.50.150">
    <property type="entry name" value="Vaccinia Virus protein VP39"/>
    <property type="match status" value="1"/>
</dbReference>
<evidence type="ECO:0000313" key="3">
    <source>
        <dbReference type="Proteomes" id="UP000066624"/>
    </source>
</evidence>
<sequence>MSAHRPRKRFGQHFLRDAGVIGRIVAAIDPRPGQRLVEIGPGEGVLTGPVLARAGRLDVVELDRDLATTLARRLGEPQGLVIHQADALDFDFSGLASEGPMRVIGNLPYNISTPLLFHLFDQAEAIEDMVFMLQKEVVDRLVAEPGSRQYGRLSVMASYHCEMAWLFDVPPEAFEPPPKVDSAIIRMRPRVLSASERALRPDLDRVVKAAFGQKRKTLRNSLKNLLDVERIEATGVDPAARPETLSLDRFLALARALGGG</sequence>
<dbReference type="PANTHER" id="PTHR11727:SF7">
    <property type="entry name" value="DIMETHYLADENOSINE TRANSFERASE-RELATED"/>
    <property type="match status" value="1"/>
</dbReference>
<dbReference type="HAMAP" id="MF_00607">
    <property type="entry name" value="16SrRNA_methyltr_A"/>
    <property type="match status" value="1"/>
</dbReference>
<keyword evidence="3" id="KW-1185">Reference proteome</keyword>
<comment type="catalytic activity">
    <reaction evidence="1">
        <text>adenosine(1518)/adenosine(1519) in 16S rRNA + 4 S-adenosyl-L-methionine = N(6)-dimethyladenosine(1518)/N(6)-dimethyladenosine(1519) in 16S rRNA + 4 S-adenosyl-L-homocysteine + 4 H(+)</text>
        <dbReference type="Rhea" id="RHEA:19609"/>
        <dbReference type="Rhea" id="RHEA-COMP:10232"/>
        <dbReference type="Rhea" id="RHEA-COMP:10233"/>
        <dbReference type="ChEBI" id="CHEBI:15378"/>
        <dbReference type="ChEBI" id="CHEBI:57856"/>
        <dbReference type="ChEBI" id="CHEBI:59789"/>
        <dbReference type="ChEBI" id="CHEBI:74411"/>
        <dbReference type="ChEBI" id="CHEBI:74493"/>
        <dbReference type="EC" id="2.1.1.182"/>
    </reaction>
</comment>
<dbReference type="GO" id="GO:0005829">
    <property type="term" value="C:cytosol"/>
    <property type="evidence" value="ECO:0007669"/>
    <property type="project" value="TreeGrafter"/>
</dbReference>
<dbReference type="OrthoDB" id="9814755at2"/>
<dbReference type="EMBL" id="CP012154">
    <property type="protein sequence ID" value="AKS42942.1"/>
    <property type="molecule type" value="Genomic_DNA"/>
</dbReference>
<comment type="subcellular location">
    <subcellularLocation>
        <location evidence="1">Cytoplasm</location>
    </subcellularLocation>
</comment>
<keyword evidence="1 2" id="KW-0808">Transferase</keyword>
<feature type="binding site" evidence="1">
    <location>
        <position position="15"/>
    </location>
    <ligand>
        <name>S-adenosyl-L-methionine</name>
        <dbReference type="ChEBI" id="CHEBI:59789"/>
    </ligand>
</feature>
<keyword evidence="1" id="KW-0963">Cytoplasm</keyword>
<keyword evidence="1" id="KW-0694">RNA-binding</keyword>
<feature type="binding site" evidence="1">
    <location>
        <position position="40"/>
    </location>
    <ligand>
        <name>S-adenosyl-L-methionine</name>
        <dbReference type="ChEBI" id="CHEBI:59789"/>
    </ligand>
</feature>